<dbReference type="OrthoDB" id="5855924at2759"/>
<dbReference type="PRINTS" id="PR00705">
    <property type="entry name" value="PAPAIN"/>
</dbReference>
<comment type="caution">
    <text evidence="10">The sequence shown here is derived from an EMBL/GenBank/DDBJ whole genome shotgun (WGS) entry which is preliminary data.</text>
</comment>
<comment type="similarity">
    <text evidence="1">Belongs to the peptidase C1 family.</text>
</comment>
<dbReference type="SMART" id="SM00848">
    <property type="entry name" value="Inhibitor_I29"/>
    <property type="match status" value="1"/>
</dbReference>
<dbReference type="GO" id="GO:0006508">
    <property type="term" value="P:proteolysis"/>
    <property type="evidence" value="ECO:0007669"/>
    <property type="project" value="UniProtKB-KW"/>
</dbReference>
<accession>A0A9J6BHA5</accession>
<evidence type="ECO:0000313" key="11">
    <source>
        <dbReference type="Proteomes" id="UP001107558"/>
    </source>
</evidence>
<keyword evidence="3" id="KW-0378">Hydrolase</keyword>
<dbReference type="Gene3D" id="3.90.70.10">
    <property type="entry name" value="Cysteine proteinases"/>
    <property type="match status" value="1"/>
</dbReference>
<evidence type="ECO:0000313" key="10">
    <source>
        <dbReference type="EMBL" id="KAG5669048.1"/>
    </source>
</evidence>
<keyword evidence="11" id="KW-1185">Reference proteome</keyword>
<dbReference type="SMART" id="SM00645">
    <property type="entry name" value="Pept_C1"/>
    <property type="match status" value="1"/>
</dbReference>
<feature type="chain" id="PRO_5039917129" description="Papain family cysteine protease" evidence="7">
    <location>
        <begin position="19"/>
        <end position="359"/>
    </location>
</feature>
<dbReference type="Proteomes" id="UP001107558">
    <property type="component" value="Chromosome 4"/>
</dbReference>
<keyword evidence="4" id="KW-0788">Thiol protease</keyword>
<name>A0A9J6BHA5_POLVA</name>
<evidence type="ECO:0000259" key="9">
    <source>
        <dbReference type="SMART" id="SM00848"/>
    </source>
</evidence>
<proteinExistence type="inferred from homology"/>
<dbReference type="PANTHER" id="PTHR12411">
    <property type="entry name" value="CYSTEINE PROTEASE FAMILY C1-RELATED"/>
    <property type="match status" value="1"/>
</dbReference>
<evidence type="ECO:0000256" key="3">
    <source>
        <dbReference type="ARBA" id="ARBA00022801"/>
    </source>
</evidence>
<feature type="domain" description="Peptidase C1A papain C-terminal" evidence="8">
    <location>
        <begin position="145"/>
        <end position="357"/>
    </location>
</feature>
<dbReference type="AlphaFoldDB" id="A0A9J6BHA5"/>
<evidence type="ECO:0000256" key="1">
    <source>
        <dbReference type="ARBA" id="ARBA00008455"/>
    </source>
</evidence>
<evidence type="ECO:0000256" key="2">
    <source>
        <dbReference type="ARBA" id="ARBA00022670"/>
    </source>
</evidence>
<dbReference type="InterPro" id="IPR013201">
    <property type="entry name" value="Prot_inhib_I29"/>
</dbReference>
<dbReference type="Pfam" id="PF08246">
    <property type="entry name" value="Inhibitor_I29"/>
    <property type="match status" value="1"/>
</dbReference>
<dbReference type="InterPro" id="IPR000668">
    <property type="entry name" value="Peptidase_C1A_C"/>
</dbReference>
<evidence type="ECO:0000256" key="7">
    <source>
        <dbReference type="SAM" id="SignalP"/>
    </source>
</evidence>
<dbReference type="InterPro" id="IPR038765">
    <property type="entry name" value="Papain-like_cys_pep_sf"/>
</dbReference>
<dbReference type="GO" id="GO:0008234">
    <property type="term" value="F:cysteine-type peptidase activity"/>
    <property type="evidence" value="ECO:0007669"/>
    <property type="project" value="UniProtKB-KW"/>
</dbReference>
<keyword evidence="2" id="KW-0645">Protease</keyword>
<dbReference type="InterPro" id="IPR000169">
    <property type="entry name" value="Pept_cys_AS"/>
</dbReference>
<gene>
    <name evidence="10" type="ORF">PVAND_016949</name>
</gene>
<protein>
    <recommendedName>
        <fullName evidence="12">Papain family cysteine protease</fullName>
    </recommendedName>
</protein>
<dbReference type="PROSITE" id="PS00139">
    <property type="entry name" value="THIOL_PROTEASE_CYS"/>
    <property type="match status" value="1"/>
</dbReference>
<dbReference type="EMBL" id="JADBJN010000004">
    <property type="protein sequence ID" value="KAG5669048.1"/>
    <property type="molecule type" value="Genomic_DNA"/>
</dbReference>
<feature type="domain" description="Cathepsin propeptide inhibitor" evidence="9">
    <location>
        <begin position="59"/>
        <end position="116"/>
    </location>
</feature>
<dbReference type="InterPro" id="IPR013128">
    <property type="entry name" value="Peptidase_C1A"/>
</dbReference>
<evidence type="ECO:0000259" key="8">
    <source>
        <dbReference type="SMART" id="SM00645"/>
    </source>
</evidence>
<evidence type="ECO:0000256" key="4">
    <source>
        <dbReference type="ARBA" id="ARBA00022807"/>
    </source>
</evidence>
<feature type="signal peptide" evidence="7">
    <location>
        <begin position="1"/>
        <end position="18"/>
    </location>
</feature>
<organism evidence="10 11">
    <name type="scientific">Polypedilum vanderplanki</name>
    <name type="common">Sleeping chironomid midge</name>
    <dbReference type="NCBI Taxonomy" id="319348"/>
    <lineage>
        <taxon>Eukaryota</taxon>
        <taxon>Metazoa</taxon>
        <taxon>Ecdysozoa</taxon>
        <taxon>Arthropoda</taxon>
        <taxon>Hexapoda</taxon>
        <taxon>Insecta</taxon>
        <taxon>Pterygota</taxon>
        <taxon>Neoptera</taxon>
        <taxon>Endopterygota</taxon>
        <taxon>Diptera</taxon>
        <taxon>Nematocera</taxon>
        <taxon>Chironomoidea</taxon>
        <taxon>Chironomidae</taxon>
        <taxon>Chironominae</taxon>
        <taxon>Polypedilum</taxon>
        <taxon>Polypedilum</taxon>
    </lineage>
</organism>
<evidence type="ECO:0000256" key="6">
    <source>
        <dbReference type="ARBA" id="ARBA00023157"/>
    </source>
</evidence>
<dbReference type="InterPro" id="IPR039417">
    <property type="entry name" value="Peptidase_C1A_papain-like"/>
</dbReference>
<sequence>MKITLVFFGFLAINLASSSKIFKIAIDLESGKEQNVEVVELDQPQEIVDEQEEIETDSFNIFLKTFNIQLENYEMRQKIFTKNYRKIRHHNERFYKGLETFEMAVNKFTHLTEIERKNFISQIHPREATNFSIPIYKVKFDDSELASSVNWVEKNKLQPIQDQGQCESCYAFAAIATIESQMIIRYNNWEKLSEQEAMECTKGCKGGLSQDIYLYSQVHGGCASENSYPYYGHEVNDCNAAQNRKRVSNSKCTGILEFGTSVEATMKAIEQFGPITAYMAIYNSFYNYNNGIYKRTQNDDEIQGYHAVTFVGYGQENGLDYWLVRNSWGKHWGQNGYAKFLKGTDECEIESLNHYGPQL</sequence>
<evidence type="ECO:0000256" key="5">
    <source>
        <dbReference type="ARBA" id="ARBA00023145"/>
    </source>
</evidence>
<evidence type="ECO:0008006" key="12">
    <source>
        <dbReference type="Google" id="ProtNLM"/>
    </source>
</evidence>
<keyword evidence="6" id="KW-1015">Disulfide bond</keyword>
<keyword evidence="5" id="KW-0865">Zymogen</keyword>
<reference evidence="10" key="1">
    <citation type="submission" date="2021-03" db="EMBL/GenBank/DDBJ databases">
        <title>Chromosome level genome of the anhydrobiotic midge Polypedilum vanderplanki.</title>
        <authorList>
            <person name="Yoshida Y."/>
            <person name="Kikawada T."/>
            <person name="Gusev O."/>
        </authorList>
    </citation>
    <scope>NUCLEOTIDE SEQUENCE</scope>
    <source>
        <strain evidence="10">NIAS01</strain>
        <tissue evidence="10">Whole body or cell culture</tissue>
    </source>
</reference>
<dbReference type="SUPFAM" id="SSF54001">
    <property type="entry name" value="Cysteine proteinases"/>
    <property type="match status" value="1"/>
</dbReference>
<dbReference type="CDD" id="cd02248">
    <property type="entry name" value="Peptidase_C1A"/>
    <property type="match status" value="1"/>
</dbReference>
<keyword evidence="7" id="KW-0732">Signal</keyword>
<dbReference type="Pfam" id="PF00112">
    <property type="entry name" value="Peptidase_C1"/>
    <property type="match status" value="1"/>
</dbReference>